<dbReference type="Proteomes" id="UP000199126">
    <property type="component" value="Unassembled WGS sequence"/>
</dbReference>
<dbReference type="InterPro" id="IPR058821">
    <property type="entry name" value="Double_WHD-containing_halo"/>
</dbReference>
<name>A0A1H8NC05_9EURY</name>
<protein>
    <submittedName>
        <fullName evidence="1">Uncharacterized protein</fullName>
    </submittedName>
</protein>
<dbReference type="Pfam" id="PF25947">
    <property type="entry name" value="WHD_halo_double"/>
    <property type="match status" value="1"/>
</dbReference>
<dbReference type="OrthoDB" id="170219at2157"/>
<evidence type="ECO:0000313" key="1">
    <source>
        <dbReference type="EMBL" id="SEO27048.1"/>
    </source>
</evidence>
<proteinExistence type="predicted"/>
<accession>A0A1H8NC05</accession>
<keyword evidence="2" id="KW-1185">Reference proteome</keyword>
<dbReference type="RefSeq" id="WP_089820807.1">
    <property type="nucleotide sequence ID" value="NZ_FODV01000001.1"/>
</dbReference>
<gene>
    <name evidence="1" type="ORF">SAMN04487948_101443</name>
</gene>
<dbReference type="EMBL" id="FODV01000001">
    <property type="protein sequence ID" value="SEO27048.1"/>
    <property type="molecule type" value="Genomic_DNA"/>
</dbReference>
<sequence>MKFKLVPPAPDDLDVVADAQRAVPLVPGSEDDCCARLMRRLDLPSRDVARTWLTFLRALELAEETSSGFRRIRVDPTETQLRETFRRRVFGAEEVVTTLETAENPLTVDDVFETFAEHVPVWEHYKNPNEWEVVWRDRVGEILEWLVLLGSAERTDAGYVPAAE</sequence>
<dbReference type="AlphaFoldDB" id="A0A1H8NC05"/>
<reference evidence="2" key="1">
    <citation type="submission" date="2016-10" db="EMBL/GenBank/DDBJ databases">
        <authorList>
            <person name="Varghese N."/>
            <person name="Submissions S."/>
        </authorList>
    </citation>
    <scope>NUCLEOTIDE SEQUENCE [LARGE SCALE GENOMIC DNA]</scope>
    <source>
        <strain evidence="2">CGMCC 1.10121</strain>
    </source>
</reference>
<evidence type="ECO:0000313" key="2">
    <source>
        <dbReference type="Proteomes" id="UP000199126"/>
    </source>
</evidence>
<organism evidence="1 2">
    <name type="scientific">Halogranum amylolyticum</name>
    <dbReference type="NCBI Taxonomy" id="660520"/>
    <lineage>
        <taxon>Archaea</taxon>
        <taxon>Methanobacteriati</taxon>
        <taxon>Methanobacteriota</taxon>
        <taxon>Stenosarchaea group</taxon>
        <taxon>Halobacteria</taxon>
        <taxon>Halobacteriales</taxon>
        <taxon>Haloferacaceae</taxon>
    </lineage>
</organism>